<evidence type="ECO:0000256" key="1">
    <source>
        <dbReference type="SAM" id="Phobius"/>
    </source>
</evidence>
<feature type="transmembrane region" description="Helical" evidence="1">
    <location>
        <begin position="69"/>
        <end position="87"/>
    </location>
</feature>
<feature type="transmembrane region" description="Helical" evidence="1">
    <location>
        <begin position="40"/>
        <end position="57"/>
    </location>
</feature>
<dbReference type="RefSeq" id="WP_129876276.1">
    <property type="nucleotide sequence ID" value="NZ_SEWG01000003.1"/>
</dbReference>
<keyword evidence="1" id="KW-0472">Membrane</keyword>
<accession>A0A4Q5LN69</accession>
<evidence type="ECO:0000313" key="3">
    <source>
        <dbReference type="Proteomes" id="UP000293331"/>
    </source>
</evidence>
<keyword evidence="1" id="KW-0812">Transmembrane</keyword>
<dbReference type="Proteomes" id="UP000293331">
    <property type="component" value="Unassembled WGS sequence"/>
</dbReference>
<gene>
    <name evidence="2" type="ORF">EWM62_08750</name>
</gene>
<dbReference type="AlphaFoldDB" id="A0A4Q5LN69"/>
<keyword evidence="3" id="KW-1185">Reference proteome</keyword>
<dbReference type="PROSITE" id="PS51257">
    <property type="entry name" value="PROKAR_LIPOPROTEIN"/>
    <property type="match status" value="1"/>
</dbReference>
<evidence type="ECO:0000313" key="2">
    <source>
        <dbReference type="EMBL" id="RYU90725.1"/>
    </source>
</evidence>
<keyword evidence="1" id="KW-1133">Transmembrane helix</keyword>
<comment type="caution">
    <text evidence="2">The sequence shown here is derived from an EMBL/GenBank/DDBJ whole genome shotgun (WGS) entry which is preliminary data.</text>
</comment>
<evidence type="ECO:0008006" key="4">
    <source>
        <dbReference type="Google" id="ProtNLM"/>
    </source>
</evidence>
<feature type="transmembrane region" description="Helical" evidence="1">
    <location>
        <begin position="7"/>
        <end position="28"/>
    </location>
</feature>
<reference evidence="2 3" key="1">
    <citation type="submission" date="2019-02" db="EMBL/GenBank/DDBJ databases">
        <title>Bacterial novel species Mucilaginibacter sp. 17JY9-4 isolated from soil.</title>
        <authorList>
            <person name="Jung H.-Y."/>
        </authorList>
    </citation>
    <scope>NUCLEOTIDE SEQUENCE [LARGE SCALE GENOMIC DNA]</scope>
    <source>
        <strain evidence="2 3">17JY9-4</strain>
    </source>
</reference>
<sequence>MFKKNNLYIGMLYGCVAPVLAWLIFAVLLKNDSIFLDKPAIPYLIAIGLNLVMLRFSAKAYLDKTSNGIMIATFVCTLLIFVFKMHIS</sequence>
<proteinExistence type="predicted"/>
<dbReference type="EMBL" id="SEWG01000003">
    <property type="protein sequence ID" value="RYU90725.1"/>
    <property type="molecule type" value="Genomic_DNA"/>
</dbReference>
<dbReference type="OrthoDB" id="797879at2"/>
<protein>
    <recommendedName>
        <fullName evidence="4">Stationary phase survival protein SurE</fullName>
    </recommendedName>
</protein>
<name>A0A4Q5LN69_9SPHI</name>
<organism evidence="2 3">
    <name type="scientific">Mucilaginibacter terrigena</name>
    <dbReference type="NCBI Taxonomy" id="2492395"/>
    <lineage>
        <taxon>Bacteria</taxon>
        <taxon>Pseudomonadati</taxon>
        <taxon>Bacteroidota</taxon>
        <taxon>Sphingobacteriia</taxon>
        <taxon>Sphingobacteriales</taxon>
        <taxon>Sphingobacteriaceae</taxon>
        <taxon>Mucilaginibacter</taxon>
    </lineage>
</organism>